<evidence type="ECO:0000313" key="1">
    <source>
        <dbReference type="EMBL" id="MVA98851.1"/>
    </source>
</evidence>
<dbReference type="Proteomes" id="UP000463224">
    <property type="component" value="Unassembled WGS sequence"/>
</dbReference>
<evidence type="ECO:0000313" key="2">
    <source>
        <dbReference type="Proteomes" id="UP000463224"/>
    </source>
</evidence>
<sequence length="121" mass="12493">MHVQRYSVAVATASDGSATAYSDQVNGLLSRIRYVKTDFADGVDFAITLEDTGETLWTQNDVNASATVAPRQATHSTAGVAALYASGGVAVNDMIAVAGRIKIVIANGGASKAGTFHFVTV</sequence>
<accession>A0A844QLU2</accession>
<dbReference type="RefSeq" id="WP_156713831.1">
    <property type="nucleotide sequence ID" value="NZ_WPHG01000004.1"/>
</dbReference>
<organism evidence="1 2">
    <name type="scientific">Nitratireductor arenosus</name>
    <dbReference type="NCBI Taxonomy" id="2682096"/>
    <lineage>
        <taxon>Bacteria</taxon>
        <taxon>Pseudomonadati</taxon>
        <taxon>Pseudomonadota</taxon>
        <taxon>Alphaproteobacteria</taxon>
        <taxon>Hyphomicrobiales</taxon>
        <taxon>Phyllobacteriaceae</taxon>
        <taxon>Nitratireductor</taxon>
    </lineage>
</organism>
<protein>
    <submittedName>
        <fullName evidence="1">Uncharacterized protein</fullName>
    </submittedName>
</protein>
<gene>
    <name evidence="1" type="ORF">GN330_16510</name>
</gene>
<name>A0A844QLU2_9HYPH</name>
<proteinExistence type="predicted"/>
<dbReference type="EMBL" id="WPHG01000004">
    <property type="protein sequence ID" value="MVA98851.1"/>
    <property type="molecule type" value="Genomic_DNA"/>
</dbReference>
<dbReference type="AlphaFoldDB" id="A0A844QLU2"/>
<keyword evidence="2" id="KW-1185">Reference proteome</keyword>
<comment type="caution">
    <text evidence="1">The sequence shown here is derived from an EMBL/GenBank/DDBJ whole genome shotgun (WGS) entry which is preliminary data.</text>
</comment>
<reference evidence="1 2" key="1">
    <citation type="submission" date="2019-12" db="EMBL/GenBank/DDBJ databases">
        <title>Nitratireductor arenosus sp. nov., Isolated from sea sand, Jeju island, South Korea.</title>
        <authorList>
            <person name="Kim W."/>
        </authorList>
    </citation>
    <scope>NUCLEOTIDE SEQUENCE [LARGE SCALE GENOMIC DNA]</scope>
    <source>
        <strain evidence="1 2">CAU 1489</strain>
    </source>
</reference>